<dbReference type="Proteomes" id="UP001066276">
    <property type="component" value="Chromosome 5"/>
</dbReference>
<accession>A0AAV7RKS2</accession>
<sequence length="144" mass="15960">MVITSSINLRQIMISRNQRFVCIQEMNVRIHGMLLACTASPASKLSEHTVWSIGSLAAEQCLPGQIGNLFRCEGVFFSSLDERAGRSNQSQALTGLQLDIHFLESALIYPSQQTQLSQLSLSGRRWFELEAKRKKQSSFLGAGG</sequence>
<reference evidence="1" key="1">
    <citation type="journal article" date="2022" name="bioRxiv">
        <title>Sequencing and chromosome-scale assembly of the giantPleurodeles waltlgenome.</title>
        <authorList>
            <person name="Brown T."/>
            <person name="Elewa A."/>
            <person name="Iarovenko S."/>
            <person name="Subramanian E."/>
            <person name="Araus A.J."/>
            <person name="Petzold A."/>
            <person name="Susuki M."/>
            <person name="Suzuki K.-i.T."/>
            <person name="Hayashi T."/>
            <person name="Toyoda A."/>
            <person name="Oliveira C."/>
            <person name="Osipova E."/>
            <person name="Leigh N.D."/>
            <person name="Simon A."/>
            <person name="Yun M.H."/>
        </authorList>
    </citation>
    <scope>NUCLEOTIDE SEQUENCE</scope>
    <source>
        <strain evidence="1">20211129_DDA</strain>
        <tissue evidence="1">Liver</tissue>
    </source>
</reference>
<evidence type="ECO:0000313" key="2">
    <source>
        <dbReference type="Proteomes" id="UP001066276"/>
    </source>
</evidence>
<proteinExistence type="predicted"/>
<organism evidence="1 2">
    <name type="scientific">Pleurodeles waltl</name>
    <name type="common">Iberian ribbed newt</name>
    <dbReference type="NCBI Taxonomy" id="8319"/>
    <lineage>
        <taxon>Eukaryota</taxon>
        <taxon>Metazoa</taxon>
        <taxon>Chordata</taxon>
        <taxon>Craniata</taxon>
        <taxon>Vertebrata</taxon>
        <taxon>Euteleostomi</taxon>
        <taxon>Amphibia</taxon>
        <taxon>Batrachia</taxon>
        <taxon>Caudata</taxon>
        <taxon>Salamandroidea</taxon>
        <taxon>Salamandridae</taxon>
        <taxon>Pleurodelinae</taxon>
        <taxon>Pleurodeles</taxon>
    </lineage>
</organism>
<protein>
    <submittedName>
        <fullName evidence="1">Uncharacterized protein</fullName>
    </submittedName>
</protein>
<keyword evidence="2" id="KW-1185">Reference proteome</keyword>
<dbReference type="AlphaFoldDB" id="A0AAV7RKS2"/>
<gene>
    <name evidence="1" type="ORF">NDU88_005008</name>
</gene>
<dbReference type="EMBL" id="JANPWB010000009">
    <property type="protein sequence ID" value="KAJ1152231.1"/>
    <property type="molecule type" value="Genomic_DNA"/>
</dbReference>
<comment type="caution">
    <text evidence="1">The sequence shown here is derived from an EMBL/GenBank/DDBJ whole genome shotgun (WGS) entry which is preliminary data.</text>
</comment>
<evidence type="ECO:0000313" key="1">
    <source>
        <dbReference type="EMBL" id="KAJ1152231.1"/>
    </source>
</evidence>
<name>A0AAV7RKS2_PLEWA</name>